<accession>A0A212CHM1</accession>
<proteinExistence type="predicted"/>
<name>A0A212CHM1_CEREH</name>
<comment type="caution">
    <text evidence="2">The sequence shown here is derived from an EMBL/GenBank/DDBJ whole genome shotgun (WGS) entry which is preliminary data.</text>
</comment>
<keyword evidence="1" id="KW-0472">Membrane</keyword>
<feature type="transmembrane region" description="Helical" evidence="1">
    <location>
        <begin position="51"/>
        <end position="68"/>
    </location>
</feature>
<dbReference type="AlphaFoldDB" id="A0A212CHM1"/>
<evidence type="ECO:0000313" key="3">
    <source>
        <dbReference type="Proteomes" id="UP000242450"/>
    </source>
</evidence>
<dbReference type="EMBL" id="MKHE01000020">
    <property type="protein sequence ID" value="OWK05546.1"/>
    <property type="molecule type" value="Genomic_DNA"/>
</dbReference>
<keyword evidence="1" id="KW-1133">Transmembrane helix</keyword>
<keyword evidence="3" id="KW-1185">Reference proteome</keyword>
<evidence type="ECO:0000313" key="2">
    <source>
        <dbReference type="EMBL" id="OWK05546.1"/>
    </source>
</evidence>
<sequence length="69" mass="7742">MFFHCSGNDLGGKVFIFPEQSDTAYVTLIPRFILRPWISAAQLEATEKMPTIPMGAPALLWVVLLLFCK</sequence>
<gene>
    <name evidence="2" type="ORF">Celaphus_00001841</name>
</gene>
<protein>
    <submittedName>
        <fullName evidence="2">MPTX</fullName>
    </submittedName>
</protein>
<organism evidence="2 3">
    <name type="scientific">Cervus elaphus hippelaphus</name>
    <name type="common">European red deer</name>
    <dbReference type="NCBI Taxonomy" id="46360"/>
    <lineage>
        <taxon>Eukaryota</taxon>
        <taxon>Metazoa</taxon>
        <taxon>Chordata</taxon>
        <taxon>Craniata</taxon>
        <taxon>Vertebrata</taxon>
        <taxon>Euteleostomi</taxon>
        <taxon>Mammalia</taxon>
        <taxon>Eutheria</taxon>
        <taxon>Laurasiatheria</taxon>
        <taxon>Artiodactyla</taxon>
        <taxon>Ruminantia</taxon>
        <taxon>Pecora</taxon>
        <taxon>Cervidae</taxon>
        <taxon>Cervinae</taxon>
        <taxon>Cervus</taxon>
    </lineage>
</organism>
<dbReference type="Proteomes" id="UP000242450">
    <property type="component" value="Chromosome 20"/>
</dbReference>
<keyword evidence="1" id="KW-0812">Transmembrane</keyword>
<evidence type="ECO:0000256" key="1">
    <source>
        <dbReference type="SAM" id="Phobius"/>
    </source>
</evidence>
<reference evidence="2 3" key="1">
    <citation type="journal article" date="2018" name="Mol. Genet. Genomics">
        <title>The red deer Cervus elaphus genome CerEla1.0: sequencing, annotating, genes, and chromosomes.</title>
        <authorList>
            <person name="Bana N.A."/>
            <person name="Nyiri A."/>
            <person name="Nagy J."/>
            <person name="Frank K."/>
            <person name="Nagy T."/>
            <person name="Steger V."/>
            <person name="Schiller M."/>
            <person name="Lakatos P."/>
            <person name="Sugar L."/>
            <person name="Horn P."/>
            <person name="Barta E."/>
            <person name="Orosz L."/>
        </authorList>
    </citation>
    <scope>NUCLEOTIDE SEQUENCE [LARGE SCALE GENOMIC DNA]</scope>
    <source>
        <strain evidence="2">Hungarian</strain>
    </source>
</reference>